<dbReference type="AlphaFoldDB" id="A0A7J5E044"/>
<keyword evidence="2" id="KW-1133">Transmembrane helix</keyword>
<keyword evidence="2" id="KW-0472">Membrane</keyword>
<sequence length="296" mass="28820">MPLTSTLRTVVAALVAAAAVVLLPADPASAAGCSGATGVTVVVDFNQLRGDDLTTGCAPSGGGSAASEIFPAAAYPLDYVTDSTFVCRVSGYPENAGCGRTPPATAYWSLWWSDGKSGRWTYAPRGVAGLKIPTGGYVAFSWHQGSGDAAPPGVAATPRVSPAAPSAKPSAKPKPGGGATKSGGSSKPAQPAATPSTTPSATASASTSASPAETPTATASPSGAASTTSDAPVPTDPGTSDVPSIDEITDGPPSASDRASGDDTEGGGFPVWLGAALAVAVLGGAAAVPILRRRRG</sequence>
<reference evidence="4 5" key="1">
    <citation type="submission" date="2019-09" db="EMBL/GenBank/DDBJ databases">
        <title>Pimelobacter sp. isolated from Paulinella.</title>
        <authorList>
            <person name="Jeong S.E."/>
        </authorList>
    </citation>
    <scope>NUCLEOTIDE SEQUENCE [LARGE SCALE GENOMIC DNA]</scope>
    <source>
        <strain evidence="4 5">Pch-N</strain>
    </source>
</reference>
<feature type="signal peptide" evidence="3">
    <location>
        <begin position="1"/>
        <end position="30"/>
    </location>
</feature>
<proteinExistence type="predicted"/>
<dbReference type="Proteomes" id="UP000449906">
    <property type="component" value="Unassembled WGS sequence"/>
</dbReference>
<gene>
    <name evidence="4" type="ORF">F9L07_07270</name>
</gene>
<feature type="chain" id="PRO_5029780747" evidence="3">
    <location>
        <begin position="31"/>
        <end position="296"/>
    </location>
</feature>
<accession>A0A7J5E044</accession>
<feature type="region of interest" description="Disordered" evidence="1">
    <location>
        <begin position="148"/>
        <end position="270"/>
    </location>
</feature>
<name>A0A7J5E044_NOCSI</name>
<organism evidence="4 5">
    <name type="scientific">Nocardioides simplex</name>
    <name type="common">Arthrobacter simplex</name>
    <dbReference type="NCBI Taxonomy" id="2045"/>
    <lineage>
        <taxon>Bacteria</taxon>
        <taxon>Bacillati</taxon>
        <taxon>Actinomycetota</taxon>
        <taxon>Actinomycetes</taxon>
        <taxon>Propionibacteriales</taxon>
        <taxon>Nocardioidaceae</taxon>
        <taxon>Pimelobacter</taxon>
    </lineage>
</organism>
<evidence type="ECO:0000256" key="1">
    <source>
        <dbReference type="SAM" id="MobiDB-lite"/>
    </source>
</evidence>
<keyword evidence="3" id="KW-0732">Signal</keyword>
<feature type="compositionally biased region" description="Low complexity" evidence="1">
    <location>
        <begin position="182"/>
        <end position="232"/>
    </location>
</feature>
<keyword evidence="2" id="KW-0812">Transmembrane</keyword>
<feature type="transmembrane region" description="Helical" evidence="2">
    <location>
        <begin position="269"/>
        <end position="291"/>
    </location>
</feature>
<dbReference type="EMBL" id="WBVM01000001">
    <property type="protein sequence ID" value="KAB2811655.1"/>
    <property type="molecule type" value="Genomic_DNA"/>
</dbReference>
<evidence type="ECO:0000256" key="3">
    <source>
        <dbReference type="SAM" id="SignalP"/>
    </source>
</evidence>
<evidence type="ECO:0000313" key="4">
    <source>
        <dbReference type="EMBL" id="KAB2811655.1"/>
    </source>
</evidence>
<protein>
    <submittedName>
        <fullName evidence="4">Uncharacterized protein</fullName>
    </submittedName>
</protein>
<evidence type="ECO:0000256" key="2">
    <source>
        <dbReference type="SAM" id="Phobius"/>
    </source>
</evidence>
<evidence type="ECO:0000313" key="5">
    <source>
        <dbReference type="Proteomes" id="UP000449906"/>
    </source>
</evidence>
<feature type="compositionally biased region" description="Low complexity" evidence="1">
    <location>
        <begin position="161"/>
        <end position="174"/>
    </location>
</feature>
<comment type="caution">
    <text evidence="4">The sequence shown here is derived from an EMBL/GenBank/DDBJ whole genome shotgun (WGS) entry which is preliminary data.</text>
</comment>
<dbReference type="RefSeq" id="WP_151579104.1">
    <property type="nucleotide sequence ID" value="NZ_WBVM01000001.1"/>
</dbReference>